<comment type="caution">
    <text evidence="6">The sequence shown here is derived from an EMBL/GenBank/DDBJ whole genome shotgun (WGS) entry which is preliminary data.</text>
</comment>
<keyword evidence="4" id="KW-0175">Coiled coil</keyword>
<dbReference type="Gene3D" id="3.30.40.10">
    <property type="entry name" value="Zinc/RING finger domain, C3HC4 (zinc finger)"/>
    <property type="match status" value="1"/>
</dbReference>
<accession>A0A2G5V716</accession>
<dbReference type="InterPro" id="IPR011011">
    <property type="entry name" value="Znf_FYVE_PHD"/>
</dbReference>
<evidence type="ECO:0000256" key="4">
    <source>
        <dbReference type="SAM" id="Coils"/>
    </source>
</evidence>
<evidence type="ECO:0000313" key="6">
    <source>
        <dbReference type="EMBL" id="PIC47585.1"/>
    </source>
</evidence>
<gene>
    <name evidence="6" type="primary">Cnig_chr_II.g6893</name>
    <name evidence="6" type="ORF">B9Z55_006893</name>
</gene>
<reference evidence="7" key="1">
    <citation type="submission" date="2017-10" db="EMBL/GenBank/DDBJ databases">
        <title>Rapid genome shrinkage in a self-fertile nematode reveals novel sperm competition proteins.</title>
        <authorList>
            <person name="Yin D."/>
            <person name="Schwarz E.M."/>
            <person name="Thomas C.G."/>
            <person name="Felde R.L."/>
            <person name="Korf I.F."/>
            <person name="Cutter A.D."/>
            <person name="Schartner C.M."/>
            <person name="Ralston E.J."/>
            <person name="Meyer B.J."/>
            <person name="Haag E.S."/>
        </authorList>
    </citation>
    <scope>NUCLEOTIDE SEQUENCE [LARGE SCALE GENOMIC DNA]</scope>
    <source>
        <strain evidence="7">JU1422</strain>
    </source>
</reference>
<dbReference type="InterPro" id="IPR009689">
    <property type="entry name" value="DUF1280"/>
</dbReference>
<evidence type="ECO:0000313" key="7">
    <source>
        <dbReference type="Proteomes" id="UP000230233"/>
    </source>
</evidence>
<keyword evidence="7" id="KW-1185">Reference proteome</keyword>
<dbReference type="CDD" id="cd15517">
    <property type="entry name" value="PHD_TCF19_like"/>
    <property type="match status" value="1"/>
</dbReference>
<dbReference type="InterPro" id="IPR001965">
    <property type="entry name" value="Znf_PHD"/>
</dbReference>
<dbReference type="GO" id="GO:0008270">
    <property type="term" value="F:zinc ion binding"/>
    <property type="evidence" value="ECO:0007669"/>
    <property type="project" value="UniProtKB-KW"/>
</dbReference>
<dbReference type="Proteomes" id="UP000230233">
    <property type="component" value="Chromosome II"/>
</dbReference>
<organism evidence="6 7">
    <name type="scientific">Caenorhabditis nigoni</name>
    <dbReference type="NCBI Taxonomy" id="1611254"/>
    <lineage>
        <taxon>Eukaryota</taxon>
        <taxon>Metazoa</taxon>
        <taxon>Ecdysozoa</taxon>
        <taxon>Nematoda</taxon>
        <taxon>Chromadorea</taxon>
        <taxon>Rhabditida</taxon>
        <taxon>Rhabditina</taxon>
        <taxon>Rhabditomorpha</taxon>
        <taxon>Rhabditoidea</taxon>
        <taxon>Rhabditidae</taxon>
        <taxon>Peloderinae</taxon>
        <taxon>Caenorhabditis</taxon>
    </lineage>
</organism>
<feature type="coiled-coil region" evidence="4">
    <location>
        <begin position="105"/>
        <end position="164"/>
    </location>
</feature>
<dbReference type="Pfam" id="PF06918">
    <property type="entry name" value="DUF1280"/>
    <property type="match status" value="1"/>
</dbReference>
<dbReference type="InterPro" id="IPR013083">
    <property type="entry name" value="Znf_RING/FYVE/PHD"/>
</dbReference>
<evidence type="ECO:0000256" key="1">
    <source>
        <dbReference type="ARBA" id="ARBA00022723"/>
    </source>
</evidence>
<feature type="domain" description="Zinc finger PHD-type" evidence="5">
    <location>
        <begin position="595"/>
        <end position="648"/>
    </location>
</feature>
<evidence type="ECO:0000256" key="2">
    <source>
        <dbReference type="ARBA" id="ARBA00022771"/>
    </source>
</evidence>
<keyword evidence="1" id="KW-0479">Metal-binding</keyword>
<keyword evidence="3" id="KW-0862">Zinc</keyword>
<protein>
    <recommendedName>
        <fullName evidence="5">Zinc finger PHD-type domain-containing protein</fullName>
    </recommendedName>
</protein>
<evidence type="ECO:0000256" key="3">
    <source>
        <dbReference type="ARBA" id="ARBA00022833"/>
    </source>
</evidence>
<dbReference type="SUPFAM" id="SSF57903">
    <property type="entry name" value="FYVE/PHD zinc finger"/>
    <property type="match status" value="1"/>
</dbReference>
<feature type="coiled-coil region" evidence="4">
    <location>
        <begin position="535"/>
        <end position="565"/>
    </location>
</feature>
<proteinExistence type="predicted"/>
<keyword evidence="2" id="KW-0863">Zinc-finger</keyword>
<dbReference type="OrthoDB" id="5871670at2759"/>
<sequence>MAPTKKSAKIAQKNLKINSTGEKWKLRYKEENKKRSEVRENLDKTQIELREAVKKLETEQELRVSLSQKVTTCELQMKTLSRRVADSEATSKDLADKLNSVHIKLVDTENQLHLAKNELEQLKSLKLLRSLSSEHNISQEQTQINNLLEKNKNLEKALEEKETGASQTVQPMNRFSYAQSHYIQTRAVQQAVSYMKSGALTSIDYNHLLRRVVDYPAFPGSPHSFRLSAESTFIIRSSLHLSDADFKKMKKVFVDEVGYDPFASRQAIGEVRKHLDKSENYEIEIVKKPRKLDNGSDGEVDTICITIKNLEKAIAQRLEVLDQNDLLLDVEDKVTVCLLADKGSDEAKLCVSIENVAKPNSPNNLMLVGVYEGADDAANMSEHWSGVLKSWDHLKVVKYRSKTGDFVEKRLEKKLIGDLKFLYAVYGHKGAASSHPCHVCTLLWCYRGSKMLMLKDADFSTPSQIRTLTKYQEDAITGRNSVYKDSKVLCAVEPINAVLPTIHITMGLFGKYFQPHINGQVNFMDRKDPSEAKTLKDQKKEFSRLKEKEAEAMKNFDELQLAEEEALCACRTYRIIKSNPIMHLTHPQPLCESNLCIINHLGSRRSTDDWIRCDQCQKYFHFSCSGLFSPEEKVTAAQLKFWSCEICNKTSTSQIEAATYVSYSNLTVAVQNSFAKYTALSQKRSNLESVLFGCTGKTRRELESFLARIGCDVRTWYGTYGGNQVRRILRPENIDSIFDILSKTPENLRVKDAMNSLSMIMTKSGKQRYSDSEIDDIEIVVDQFLTQMKSAFPKESVTPKLHLLGHHLIPFMRQHHSWGRTSEQGMEHLHSQYNILKNTFKTVKSLKLRANLILQELTIHNWLFDNGVWTD</sequence>
<dbReference type="AlphaFoldDB" id="A0A2G5V716"/>
<dbReference type="EMBL" id="PDUG01000002">
    <property type="protein sequence ID" value="PIC47585.1"/>
    <property type="molecule type" value="Genomic_DNA"/>
</dbReference>
<feature type="coiled-coil region" evidence="4">
    <location>
        <begin position="28"/>
        <end position="69"/>
    </location>
</feature>
<name>A0A2G5V716_9PELO</name>
<dbReference type="SMART" id="SM00249">
    <property type="entry name" value="PHD"/>
    <property type="match status" value="1"/>
</dbReference>
<dbReference type="PANTHER" id="PTHR31424:SF4">
    <property type="entry name" value="AUTOPHAGY-RELATED PROTEIN 14-RELATED"/>
    <property type="match status" value="1"/>
</dbReference>
<dbReference type="PANTHER" id="PTHR31424">
    <property type="entry name" value="PROTEIN CBG23806"/>
    <property type="match status" value="1"/>
</dbReference>
<evidence type="ECO:0000259" key="5">
    <source>
        <dbReference type="SMART" id="SM00249"/>
    </source>
</evidence>